<sequence length="159" mass="18511">MEISYPDEVTIAGVQEFAAPKELVFEVFTQPEHLKQTLTPFDEKIVALEFDVRPGGMYDYTFVTPDGKPYRFFGQYLEVQKSKKLISTWHFSGWDSVEAVETLDFHDLGNQTLMNYQLRFRTPEGRAHMSKVDGVEAGYLKVNEYLINLQKDNNDRRIF</sequence>
<dbReference type="OrthoDB" id="118413at2"/>
<accession>A0A2A5RLI1</accession>
<reference evidence="3 4" key="1">
    <citation type="submission" date="2014-12" db="EMBL/GenBank/DDBJ databases">
        <title>Draft genome sequences of 10 type strains of Lactococcus.</title>
        <authorList>
            <person name="Sun Z."/>
            <person name="Zhong Z."/>
            <person name="Liu W."/>
            <person name="Zhang W."/>
            <person name="Zhang H."/>
        </authorList>
    </citation>
    <scope>NUCLEOTIDE SEQUENCE [LARGE SCALE GENOMIC DNA]</scope>
    <source>
        <strain evidence="3 4">JCM 16395</strain>
    </source>
</reference>
<protein>
    <recommendedName>
        <fullName evidence="2">Activator of Hsp90 ATPase homologue 1/2-like C-terminal domain-containing protein</fullName>
    </recommendedName>
</protein>
<dbReference type="Proteomes" id="UP000218181">
    <property type="component" value="Unassembled WGS sequence"/>
</dbReference>
<dbReference type="SUPFAM" id="SSF55961">
    <property type="entry name" value="Bet v1-like"/>
    <property type="match status" value="1"/>
</dbReference>
<dbReference type="STRING" id="1291764.GCA_001311235_02644"/>
<proteinExistence type="inferred from homology"/>
<comment type="caution">
    <text evidence="3">The sequence shown here is derived from an EMBL/GenBank/DDBJ whole genome shotgun (WGS) entry which is preliminary data.</text>
</comment>
<evidence type="ECO:0000313" key="3">
    <source>
        <dbReference type="EMBL" id="PCS00123.1"/>
    </source>
</evidence>
<evidence type="ECO:0000259" key="2">
    <source>
        <dbReference type="Pfam" id="PF08327"/>
    </source>
</evidence>
<dbReference type="InterPro" id="IPR023393">
    <property type="entry name" value="START-like_dom_sf"/>
</dbReference>
<dbReference type="InterPro" id="IPR013538">
    <property type="entry name" value="ASHA1/2-like_C"/>
</dbReference>
<dbReference type="Gene3D" id="3.30.530.20">
    <property type="match status" value="1"/>
</dbReference>
<organism evidence="3 4">
    <name type="scientific">Lactococcus fujiensis JCM 16395</name>
    <dbReference type="NCBI Taxonomy" id="1291764"/>
    <lineage>
        <taxon>Bacteria</taxon>
        <taxon>Bacillati</taxon>
        <taxon>Bacillota</taxon>
        <taxon>Bacilli</taxon>
        <taxon>Lactobacillales</taxon>
        <taxon>Streptococcaceae</taxon>
        <taxon>Lactococcus</taxon>
    </lineage>
</organism>
<feature type="domain" description="Activator of Hsp90 ATPase homologue 1/2-like C-terminal" evidence="2">
    <location>
        <begin position="19"/>
        <end position="128"/>
    </location>
</feature>
<keyword evidence="4" id="KW-1185">Reference proteome</keyword>
<gene>
    <name evidence="3" type="ORF">RT41_GL001434</name>
</gene>
<dbReference type="RefSeq" id="WP_096817904.1">
    <property type="nucleotide sequence ID" value="NZ_JXJU01000005.1"/>
</dbReference>
<comment type="similarity">
    <text evidence="1">Belongs to the AHA1 family.</text>
</comment>
<dbReference type="EMBL" id="JXJU01000005">
    <property type="protein sequence ID" value="PCS00123.1"/>
    <property type="molecule type" value="Genomic_DNA"/>
</dbReference>
<name>A0A2A5RLI1_9LACT</name>
<dbReference type="AlphaFoldDB" id="A0A2A5RLI1"/>
<dbReference type="Pfam" id="PF08327">
    <property type="entry name" value="AHSA1"/>
    <property type="match status" value="1"/>
</dbReference>
<evidence type="ECO:0000313" key="4">
    <source>
        <dbReference type="Proteomes" id="UP000218181"/>
    </source>
</evidence>
<evidence type="ECO:0000256" key="1">
    <source>
        <dbReference type="ARBA" id="ARBA00006817"/>
    </source>
</evidence>